<name>A0A2P2PGJ4_RHIMU</name>
<protein>
    <submittedName>
        <fullName evidence="1">Uncharacterized protein</fullName>
    </submittedName>
</protein>
<evidence type="ECO:0000313" key="1">
    <source>
        <dbReference type="EMBL" id="MBX53883.1"/>
    </source>
</evidence>
<organism evidence="1">
    <name type="scientific">Rhizophora mucronata</name>
    <name type="common">Asiatic mangrove</name>
    <dbReference type="NCBI Taxonomy" id="61149"/>
    <lineage>
        <taxon>Eukaryota</taxon>
        <taxon>Viridiplantae</taxon>
        <taxon>Streptophyta</taxon>
        <taxon>Embryophyta</taxon>
        <taxon>Tracheophyta</taxon>
        <taxon>Spermatophyta</taxon>
        <taxon>Magnoliopsida</taxon>
        <taxon>eudicotyledons</taxon>
        <taxon>Gunneridae</taxon>
        <taxon>Pentapetalae</taxon>
        <taxon>rosids</taxon>
        <taxon>fabids</taxon>
        <taxon>Malpighiales</taxon>
        <taxon>Rhizophoraceae</taxon>
        <taxon>Rhizophora</taxon>
    </lineage>
</organism>
<dbReference type="AlphaFoldDB" id="A0A2P2PGJ4"/>
<proteinExistence type="predicted"/>
<reference evidence="1" key="1">
    <citation type="submission" date="2018-02" db="EMBL/GenBank/DDBJ databases">
        <title>Rhizophora mucronata_Transcriptome.</title>
        <authorList>
            <person name="Meera S.P."/>
            <person name="Sreeshan A."/>
            <person name="Augustine A."/>
        </authorList>
    </citation>
    <scope>NUCLEOTIDE SEQUENCE</scope>
    <source>
        <tissue evidence="1">Leaf</tissue>
    </source>
</reference>
<sequence length="33" mass="3935">MVDLVRLIKLKMTSLHSQHSSKHWQLSIIYPLM</sequence>
<accession>A0A2P2PGJ4</accession>
<dbReference type="EMBL" id="GGEC01073399">
    <property type="protein sequence ID" value="MBX53883.1"/>
    <property type="molecule type" value="Transcribed_RNA"/>
</dbReference>